<dbReference type="GO" id="GO:0070063">
    <property type="term" value="F:RNA polymerase binding"/>
    <property type="evidence" value="ECO:0007669"/>
    <property type="project" value="InterPro"/>
</dbReference>
<accession>A0A7Y3SXU6</accession>
<dbReference type="InterPro" id="IPR023459">
    <property type="entry name" value="Tscrpt_elong_fac_GreA/B_fam"/>
</dbReference>
<evidence type="ECO:0000256" key="10">
    <source>
        <dbReference type="RuleBase" id="RU000556"/>
    </source>
</evidence>
<dbReference type="Proteomes" id="UP000531659">
    <property type="component" value="Unassembled WGS sequence"/>
</dbReference>
<dbReference type="InterPro" id="IPR022691">
    <property type="entry name" value="Tscrpt_elong_fac_GreA/B_N"/>
</dbReference>
<dbReference type="GO" id="GO:0003746">
    <property type="term" value="F:translation elongation factor activity"/>
    <property type="evidence" value="ECO:0007669"/>
    <property type="project" value="UniProtKB-KW"/>
</dbReference>
<reference evidence="13 14" key="1">
    <citation type="submission" date="2020-05" db="EMBL/GenBank/DDBJ databases">
        <title>Complete genome of Clostridium estertheticum subspecies estertheticum, isolated from Vacuum packed lamb meat from New Zealand imported to Switzerland.</title>
        <authorList>
            <person name="Wambui J."/>
            <person name="Stevens M.J.A."/>
            <person name="Stephan R."/>
        </authorList>
    </citation>
    <scope>NUCLEOTIDE SEQUENCE [LARGE SCALE GENOMIC DNA]</scope>
    <source>
        <strain evidence="13 14">CEST001</strain>
    </source>
</reference>
<dbReference type="GO" id="GO:0003677">
    <property type="term" value="F:DNA binding"/>
    <property type="evidence" value="ECO:0007669"/>
    <property type="project" value="UniProtKB-UniRule"/>
</dbReference>
<dbReference type="PROSITE" id="PS00830">
    <property type="entry name" value="GREAB_2"/>
    <property type="match status" value="1"/>
</dbReference>
<evidence type="ECO:0000256" key="2">
    <source>
        <dbReference type="ARBA" id="ARBA00013729"/>
    </source>
</evidence>
<sequence length="155" mass="17033">MKSTILTPSGVIKLEEELTLRTGEKRREITAAIKEAKGHGDLSENAEYDAAKDEEATNNDRIIAVQELLRNSTVVDDESSDEHLGLGGQADIKFLDTDDIVKIRLVSTVETNPDLMNISIESPLGIAIYKKALGEKCTVLAPEGNYEVSIEKIYE</sequence>
<keyword evidence="13" id="KW-0648">Protein biosynthesis</keyword>
<dbReference type="InterPro" id="IPR036805">
    <property type="entry name" value="Tscrpt_elong_fac_GreA/B_N_sf"/>
</dbReference>
<keyword evidence="6 9" id="KW-0804">Transcription</keyword>
<dbReference type="RefSeq" id="WP_171297831.1">
    <property type="nucleotide sequence ID" value="NZ_CP077615.1"/>
</dbReference>
<keyword evidence="13" id="KW-0251">Elongation factor</keyword>
<comment type="caution">
    <text evidence="13">The sequence shown here is derived from an EMBL/GenBank/DDBJ whole genome shotgun (WGS) entry which is preliminary data.</text>
</comment>
<dbReference type="SUPFAM" id="SSF54534">
    <property type="entry name" value="FKBP-like"/>
    <property type="match status" value="1"/>
</dbReference>
<comment type="similarity">
    <text evidence="1 9 10">Belongs to the GreA/GreB family.</text>
</comment>
<proteinExistence type="inferred from homology"/>
<dbReference type="PROSITE" id="PS00829">
    <property type="entry name" value="GREAB_1"/>
    <property type="match status" value="1"/>
</dbReference>
<organism evidence="13 14">
    <name type="scientific">Clostridium estertheticum</name>
    <dbReference type="NCBI Taxonomy" id="238834"/>
    <lineage>
        <taxon>Bacteria</taxon>
        <taxon>Bacillati</taxon>
        <taxon>Bacillota</taxon>
        <taxon>Clostridia</taxon>
        <taxon>Eubacteriales</taxon>
        <taxon>Clostridiaceae</taxon>
        <taxon>Clostridium</taxon>
    </lineage>
</organism>
<dbReference type="InterPro" id="IPR028624">
    <property type="entry name" value="Tscrpt_elong_fac_GreA/B"/>
</dbReference>
<dbReference type="Pfam" id="PF01272">
    <property type="entry name" value="GreA_GreB"/>
    <property type="match status" value="1"/>
</dbReference>
<evidence type="ECO:0000259" key="11">
    <source>
        <dbReference type="Pfam" id="PF01272"/>
    </source>
</evidence>
<dbReference type="PIRSF" id="PIRSF006092">
    <property type="entry name" value="GreA_GreB"/>
    <property type="match status" value="1"/>
</dbReference>
<keyword evidence="5 9" id="KW-0238">DNA-binding</keyword>
<dbReference type="InterPro" id="IPR018151">
    <property type="entry name" value="TF_GreA/GreB_CS"/>
</dbReference>
<dbReference type="GO" id="GO:0032784">
    <property type="term" value="P:regulation of DNA-templated transcription elongation"/>
    <property type="evidence" value="ECO:0007669"/>
    <property type="project" value="UniProtKB-UniRule"/>
</dbReference>
<gene>
    <name evidence="9 13" type="primary">greA</name>
    <name evidence="13" type="ORF">HLQ16_14600</name>
</gene>
<evidence type="ECO:0000256" key="6">
    <source>
        <dbReference type="ARBA" id="ARBA00023163"/>
    </source>
</evidence>
<keyword evidence="4" id="KW-0175">Coiled coil</keyword>
<evidence type="ECO:0000256" key="7">
    <source>
        <dbReference type="ARBA" id="ARBA00024916"/>
    </source>
</evidence>
<dbReference type="HAMAP" id="MF_00105">
    <property type="entry name" value="GreA_GreB"/>
    <property type="match status" value="1"/>
</dbReference>
<evidence type="ECO:0000256" key="4">
    <source>
        <dbReference type="ARBA" id="ARBA00023054"/>
    </source>
</evidence>
<dbReference type="EMBL" id="JABEYB010000011">
    <property type="protein sequence ID" value="NNU77162.1"/>
    <property type="molecule type" value="Genomic_DNA"/>
</dbReference>
<dbReference type="InterPro" id="IPR006359">
    <property type="entry name" value="Tscrpt_elong_fac_GreA"/>
</dbReference>
<keyword evidence="3 9" id="KW-0805">Transcription regulation</keyword>
<evidence type="ECO:0000256" key="5">
    <source>
        <dbReference type="ARBA" id="ARBA00023125"/>
    </source>
</evidence>
<feature type="domain" description="Transcription elongation factor GreA/GreB N-terminal" evidence="12">
    <location>
        <begin position="5"/>
        <end position="74"/>
    </location>
</feature>
<protein>
    <recommendedName>
        <fullName evidence="2 9">Transcription elongation factor GreA</fullName>
    </recommendedName>
    <alternativeName>
        <fullName evidence="8 9">Transcript cleavage factor GreA</fullName>
    </alternativeName>
</protein>
<evidence type="ECO:0000256" key="1">
    <source>
        <dbReference type="ARBA" id="ARBA00008213"/>
    </source>
</evidence>
<dbReference type="AlphaFoldDB" id="A0A7Y3SXU6"/>
<dbReference type="SUPFAM" id="SSF46557">
    <property type="entry name" value="GreA transcript cleavage protein, N-terminal domain"/>
    <property type="match status" value="1"/>
</dbReference>
<dbReference type="GeneID" id="83592761"/>
<dbReference type="Pfam" id="PF03449">
    <property type="entry name" value="GreA_GreB_N"/>
    <property type="match status" value="1"/>
</dbReference>
<evidence type="ECO:0000259" key="12">
    <source>
        <dbReference type="Pfam" id="PF03449"/>
    </source>
</evidence>
<dbReference type="Gene3D" id="1.10.287.180">
    <property type="entry name" value="Transcription elongation factor, GreA/GreB, N-terminal domain"/>
    <property type="match status" value="1"/>
</dbReference>
<evidence type="ECO:0000313" key="14">
    <source>
        <dbReference type="Proteomes" id="UP000531659"/>
    </source>
</evidence>
<dbReference type="InterPro" id="IPR036953">
    <property type="entry name" value="GreA/GreB_C_sf"/>
</dbReference>
<evidence type="ECO:0000313" key="13">
    <source>
        <dbReference type="EMBL" id="NNU77162.1"/>
    </source>
</evidence>
<dbReference type="Gene3D" id="3.10.50.30">
    <property type="entry name" value="Transcription elongation factor, GreA/GreB, C-terminal domain"/>
    <property type="match status" value="1"/>
</dbReference>
<name>A0A7Y3SXU6_9CLOT</name>
<dbReference type="NCBIfam" id="TIGR01462">
    <property type="entry name" value="greA"/>
    <property type="match status" value="1"/>
</dbReference>
<evidence type="ECO:0000256" key="9">
    <source>
        <dbReference type="HAMAP-Rule" id="MF_00105"/>
    </source>
</evidence>
<comment type="function">
    <text evidence="7 9 10">Necessary for efficient RNA polymerase transcription elongation past template-encoded arresting sites. The arresting sites in DNA have the property of trapping a certain fraction of elongating RNA polymerases that pass through, resulting in locked ternary complexes. Cleavage of the nascent transcript by cleavage factors such as GreA or GreB allows the resumption of elongation from the new 3'terminus. GreA releases sequences of 2 to 3 nucleotides.</text>
</comment>
<dbReference type="FunFam" id="1.10.287.180:FF:000001">
    <property type="entry name" value="Transcription elongation factor GreA"/>
    <property type="match status" value="1"/>
</dbReference>
<dbReference type="InterPro" id="IPR001437">
    <property type="entry name" value="Tscrpt_elong_fac_GreA/B_C"/>
</dbReference>
<dbReference type="PANTHER" id="PTHR30437">
    <property type="entry name" value="TRANSCRIPTION ELONGATION FACTOR GREA"/>
    <property type="match status" value="1"/>
</dbReference>
<dbReference type="PANTHER" id="PTHR30437:SF4">
    <property type="entry name" value="TRANSCRIPTION ELONGATION FACTOR GREA"/>
    <property type="match status" value="1"/>
</dbReference>
<evidence type="ECO:0000256" key="8">
    <source>
        <dbReference type="ARBA" id="ARBA00030776"/>
    </source>
</evidence>
<evidence type="ECO:0000256" key="3">
    <source>
        <dbReference type="ARBA" id="ARBA00023015"/>
    </source>
</evidence>
<dbReference type="GO" id="GO:0006354">
    <property type="term" value="P:DNA-templated transcription elongation"/>
    <property type="evidence" value="ECO:0007669"/>
    <property type="project" value="TreeGrafter"/>
</dbReference>
<feature type="domain" description="Transcription elongation factor GreA/GreB C-terminal" evidence="11">
    <location>
        <begin position="85"/>
        <end position="154"/>
    </location>
</feature>